<accession>A0A1S7P0I9</accession>
<dbReference type="Proteomes" id="UP000191897">
    <property type="component" value="Unassembled WGS sequence"/>
</dbReference>
<evidence type="ECO:0000256" key="1">
    <source>
        <dbReference type="SAM" id="MobiDB-lite"/>
    </source>
</evidence>
<evidence type="ECO:0000313" key="2">
    <source>
        <dbReference type="EMBL" id="CUX14168.1"/>
    </source>
</evidence>
<protein>
    <submittedName>
        <fullName evidence="2">Uncharacterized protein</fullName>
    </submittedName>
</protein>
<dbReference type="AlphaFoldDB" id="A0A1S7P0I9"/>
<gene>
    <name evidence="2" type="ORF">AGR4C_Cc150044</name>
</gene>
<proteinExistence type="predicted"/>
<feature type="region of interest" description="Disordered" evidence="1">
    <location>
        <begin position="175"/>
        <end position="235"/>
    </location>
</feature>
<feature type="compositionally biased region" description="Polar residues" evidence="1">
    <location>
        <begin position="186"/>
        <end position="200"/>
    </location>
</feature>
<dbReference type="RefSeq" id="WP_080866376.1">
    <property type="nucleotide sequence ID" value="NZ_LT009730.1"/>
</dbReference>
<dbReference type="EMBL" id="FBWC01000007">
    <property type="protein sequence ID" value="CUX14168.1"/>
    <property type="molecule type" value="Genomic_DNA"/>
</dbReference>
<evidence type="ECO:0000313" key="3">
    <source>
        <dbReference type="Proteomes" id="UP000191897"/>
    </source>
</evidence>
<reference evidence="2 3" key="1">
    <citation type="submission" date="2016-01" db="EMBL/GenBank/DDBJ databases">
        <authorList>
            <person name="Oliw E.H."/>
        </authorList>
    </citation>
    <scope>NUCLEOTIDE SEQUENCE [LARGE SCALE GENOMIC DNA]</scope>
    <source>
        <strain evidence="2 3">Kerr 14</strain>
    </source>
</reference>
<feature type="compositionally biased region" description="Low complexity" evidence="1">
    <location>
        <begin position="201"/>
        <end position="215"/>
    </location>
</feature>
<sequence>MARAPVQQLPLNAQLRPVATTVDTYVRPAQSPLRQLSEALGTANKGLQTLIETRDKKAEDEQELKGRAAFYTDHAGELAQAITEGTIPAHYSPFYVRGFKNAQGAAEGQNLRAKWQDAWDNWGGKDSEDPNAFNTFFQTFVKDNVGTEDPDVLAGVLPAVEALQANATTQYTQYRHDQTVRGRPSRNASRMQHRLASSTASLTPRTPRSVRSSLSRPRRTGTQRYASRPGNGVRT</sequence>
<organism evidence="2 3">
    <name type="scientific">Agrobacterium tumefaciens str. Kerr 14</name>
    <dbReference type="NCBI Taxonomy" id="1183424"/>
    <lineage>
        <taxon>Bacteria</taxon>
        <taxon>Pseudomonadati</taxon>
        <taxon>Pseudomonadota</taxon>
        <taxon>Alphaproteobacteria</taxon>
        <taxon>Hyphomicrobiales</taxon>
        <taxon>Rhizobiaceae</taxon>
        <taxon>Rhizobium/Agrobacterium group</taxon>
        <taxon>Agrobacterium</taxon>
        <taxon>Agrobacterium tumefaciens complex</taxon>
    </lineage>
</organism>
<name>A0A1S7P0I9_AGRTU</name>